<dbReference type="InterPro" id="IPR024240">
    <property type="entry name" value="NAGLU_N"/>
</dbReference>
<dbReference type="Proteomes" id="UP000002357">
    <property type="component" value="Chromosome"/>
</dbReference>
<feature type="domain" description="Alpha-N-acetylglucosaminidase N-terminal" evidence="3">
    <location>
        <begin position="92"/>
        <end position="169"/>
    </location>
</feature>
<sequence length="1086" mass="117073">MSTFVRIRPPRPRDVVRRGRPTGNLRHAYTGCDVGNTEALMYEPSRRRMLGTAGAIGVGTALVGHAHPAVAAPAGPPGRAPEARATPFDTAPAASALRRLLPRHAGQFRLRALDGAERFRVTGSSGRIEVAGTSPAVLLTGAHWYLKYVCHAMISWSGSQLDLPDRLPAPAAPLERSATVPHRFAYNDTHDGYTGPYADWARWERLLDVLALHGCNEVLVTPGQEAVYHRLLLDFGYTDSEARTWLPAPSHQPWWLLQNMSEYGGPVSPALLDRRIELGQRIVTRMRRLGMRPVVPGYFGTVPDGFVARNPGARVIPQGVWNGLPRPDWLDPRTPVFAEIAAAYYRHQEELFGEIDHFKMDLLHEGGTPGDVPVPDAARAVETALRAARPAATWVILGWQSNPRPALLDAIDTSKVLIVDGLSDLDTVRDREAEWGGAPYAFGTIPNFGGRTTIGANTDRWTEKFTAWRDKPNSALVGTAYMPEAADRDPAALELFTELAWRREKIDRSAWFAGYAQFRYGAKDPAAEEAFAALAGTAYQLTTTDGRPIDSLFLRRPSMSSSVATAFDQAAFDRGFAALLRVNEELRGSDAYRYDLTDLARQALALRSRTLQLALRAAYATKDVTAFRGVAALWLRLMRLADTVAGCHKAFLLGPWLEEAKRFATSTEEAVELERTARVLITTWGDRAAAVELSNYANRDWQGLIGDVHVPQWEQYFTEVATALAEGRAPKAIDWYPGEETWTKDRRPYPVRPTGDVHKVAQRVHDTLAAAPYQGLTTVAVDPPALRPGGGATVTATFRNLNGLRGTGRVGFALTADEVAPEPSGPAALPAVPAGGSGSVSWRVTAPAGTLTEPLRALPYRLAVEYGPSGAAPVTVAQPGSLYLTAPLEPGWLTYTNNAAVFGQLGEKFAVNGAGNDLWRGTAHFGTVYRKGALTPGSAVVVRVDAQDNTGTWARCGIVVRNDLSAPGGAGFVNLAVTPGQGVVLSYDSNGDGSLDTYRRVTGVRAPVTLRLRRGAGTAFSGEFSLDDGLTWRSVGTVTAPGAAAVADVGLFMTATNGGSGARGTVLFSRWSADGARTGRGEGENK</sequence>
<dbReference type="Pfam" id="PF12971">
    <property type="entry name" value="NAGLU_N"/>
    <property type="match status" value="1"/>
</dbReference>
<dbReference type="GO" id="GO:0005975">
    <property type="term" value="P:carbohydrate metabolic process"/>
    <property type="evidence" value="ECO:0007669"/>
    <property type="project" value="UniProtKB-ARBA"/>
</dbReference>
<evidence type="ECO:0000256" key="1">
    <source>
        <dbReference type="ARBA" id="ARBA00022801"/>
    </source>
</evidence>
<dbReference type="InterPro" id="IPR006311">
    <property type="entry name" value="TAT_signal"/>
</dbReference>
<dbReference type="Gene3D" id="1.20.120.670">
    <property type="entry name" value="N-acetyl-b-d-glucoasminidase"/>
    <property type="match status" value="1"/>
</dbReference>
<evidence type="ECO:0000259" key="4">
    <source>
        <dbReference type="Pfam" id="PF12972"/>
    </source>
</evidence>
<dbReference type="PANTHER" id="PTHR12872:SF1">
    <property type="entry name" value="ALPHA-N-ACETYLGLUCOSAMINIDASE"/>
    <property type="match status" value="1"/>
</dbReference>
<dbReference type="PROSITE" id="PS51318">
    <property type="entry name" value="TAT"/>
    <property type="match status" value="1"/>
</dbReference>
<dbReference type="Pfam" id="PF12972">
    <property type="entry name" value="NAGLU_C"/>
    <property type="match status" value="1"/>
</dbReference>
<dbReference type="STRING" id="1901.BB341_20940"/>
<dbReference type="InterPro" id="IPR024732">
    <property type="entry name" value="NAGLU_C"/>
</dbReference>
<accession>E2Q0X8</accession>
<dbReference type="Gene3D" id="2.60.120.200">
    <property type="match status" value="1"/>
</dbReference>
<dbReference type="EMBL" id="CM000913">
    <property type="protein sequence ID" value="EFG06521.1"/>
    <property type="molecule type" value="Genomic_DNA"/>
</dbReference>
<protein>
    <submittedName>
        <fullName evidence="5">Alpha-N-acetylglucosaminidase</fullName>
    </submittedName>
</protein>
<evidence type="ECO:0000259" key="3">
    <source>
        <dbReference type="Pfam" id="PF12971"/>
    </source>
</evidence>
<evidence type="ECO:0000313" key="6">
    <source>
        <dbReference type="Proteomes" id="UP000002357"/>
    </source>
</evidence>
<dbReference type="InterPro" id="IPR029018">
    <property type="entry name" value="Hex-like_dom2"/>
</dbReference>
<dbReference type="Gene3D" id="3.20.20.80">
    <property type="entry name" value="Glycosidases"/>
    <property type="match status" value="1"/>
</dbReference>
<feature type="domain" description="Alpha-N-acetylglucosaminidase C-terminal" evidence="4">
    <location>
        <begin position="511"/>
        <end position="766"/>
    </location>
</feature>
<organism evidence="5 6">
    <name type="scientific">Streptomyces clavuligerus</name>
    <dbReference type="NCBI Taxonomy" id="1901"/>
    <lineage>
        <taxon>Bacteria</taxon>
        <taxon>Bacillati</taxon>
        <taxon>Actinomycetota</taxon>
        <taxon>Actinomycetes</taxon>
        <taxon>Kitasatosporales</taxon>
        <taxon>Streptomycetaceae</taxon>
        <taxon>Streptomyces</taxon>
    </lineage>
</organism>
<proteinExistence type="predicted"/>
<dbReference type="eggNOG" id="COG1501">
    <property type="taxonomic scope" value="Bacteria"/>
</dbReference>
<dbReference type="Gene3D" id="3.30.379.10">
    <property type="entry name" value="Chitobiase/beta-hexosaminidase domain 2-like"/>
    <property type="match status" value="1"/>
</dbReference>
<name>E2Q0X8_STRCL</name>
<dbReference type="InterPro" id="IPR007781">
    <property type="entry name" value="NAGLU"/>
</dbReference>
<evidence type="ECO:0000259" key="2">
    <source>
        <dbReference type="Pfam" id="PF05089"/>
    </source>
</evidence>
<keyword evidence="1" id="KW-0378">Hydrolase</keyword>
<dbReference type="InterPro" id="IPR024733">
    <property type="entry name" value="NAGLU_tim-barrel"/>
</dbReference>
<keyword evidence="6" id="KW-1185">Reference proteome</keyword>
<dbReference type="GO" id="GO:0016787">
    <property type="term" value="F:hydrolase activity"/>
    <property type="evidence" value="ECO:0007669"/>
    <property type="project" value="UniProtKB-KW"/>
</dbReference>
<dbReference type="Pfam" id="PF05089">
    <property type="entry name" value="NAGLU"/>
    <property type="match status" value="1"/>
</dbReference>
<gene>
    <name evidence="5" type="ORF">SCLAV_1442</name>
</gene>
<dbReference type="eggNOG" id="COG3669">
    <property type="taxonomic scope" value="Bacteria"/>
</dbReference>
<feature type="domain" description="Alpha-N-acetylglucosaminidase tim-barrel" evidence="2">
    <location>
        <begin position="183"/>
        <end position="502"/>
    </location>
</feature>
<dbReference type="AlphaFoldDB" id="E2Q0X8"/>
<dbReference type="PANTHER" id="PTHR12872">
    <property type="entry name" value="ALPHA-N-ACETYLGLUCOSAMINIDASE"/>
    <property type="match status" value="1"/>
</dbReference>
<evidence type="ECO:0000313" key="5">
    <source>
        <dbReference type="EMBL" id="EFG06521.1"/>
    </source>
</evidence>
<reference evidence="5 6" key="1">
    <citation type="journal article" date="2010" name="Genome Biol. Evol.">
        <title>The sequence of a 1.8-mb bacterial linear plasmid reveals a rich evolutionary reservoir of secondary metabolic pathways.</title>
        <authorList>
            <person name="Medema M.H."/>
            <person name="Trefzer A."/>
            <person name="Kovalchuk A."/>
            <person name="van den Berg M."/>
            <person name="Mueller U."/>
            <person name="Heijne W."/>
            <person name="Wu L."/>
            <person name="Alam M.T."/>
            <person name="Ronning C.M."/>
            <person name="Nierman W.C."/>
            <person name="Bovenberg R.A.L."/>
            <person name="Breitling R."/>
            <person name="Takano E."/>
        </authorList>
    </citation>
    <scope>NUCLEOTIDE SEQUENCE [LARGE SCALE GENOMIC DNA]</scope>
    <source>
        <strain evidence="6">ATCC 27064 / DSM 738 / JCM 4710 / NBRC 13307 / NCIMB 12785 / NRRL 3585 / VKM Ac-602</strain>
    </source>
</reference>